<dbReference type="EMBL" id="CP033915">
    <property type="protein sequence ID" value="AZA87153.1"/>
    <property type="molecule type" value="Genomic_DNA"/>
</dbReference>
<gene>
    <name evidence="1" type="ORF">EG349_10315</name>
    <name evidence="2" type="ORF">EG353_08390</name>
</gene>
<protein>
    <submittedName>
        <fullName evidence="1">Uncharacterized protein</fullName>
    </submittedName>
</protein>
<evidence type="ECO:0000313" key="1">
    <source>
        <dbReference type="EMBL" id="AZA87153.1"/>
    </source>
</evidence>
<evidence type="ECO:0000313" key="4">
    <source>
        <dbReference type="Proteomes" id="UP000281741"/>
    </source>
</evidence>
<name>A0AAD1DLZ3_9FLAO</name>
<evidence type="ECO:0000313" key="3">
    <source>
        <dbReference type="Proteomes" id="UP000274073"/>
    </source>
</evidence>
<accession>A0AAD1DLZ3</accession>
<proteinExistence type="predicted"/>
<reference evidence="3 4" key="1">
    <citation type="submission" date="2018-11" db="EMBL/GenBank/DDBJ databases">
        <title>Proposal to divide the Flavobacteriaceae and reorganize its genera based on Amino Acid Identity values calculated from whole genome sequences.</title>
        <authorList>
            <person name="Nicholson A.C."/>
            <person name="Gulvik C.A."/>
            <person name="Whitney A.M."/>
            <person name="Humrighouse B.W."/>
            <person name="Bell M."/>
            <person name="Holmes B."/>
            <person name="Steigerwalt A.G."/>
            <person name="Villarma A."/>
            <person name="Sheth M."/>
            <person name="Batra D."/>
            <person name="Pryor J."/>
            <person name="Bernardet J.-F."/>
            <person name="Hugo C."/>
            <person name="Kampfer P."/>
            <person name="Newman J."/>
            <person name="McQuiston J.R."/>
        </authorList>
    </citation>
    <scope>NUCLEOTIDE SEQUENCE [LARGE SCALE GENOMIC DNA]</scope>
    <source>
        <strain evidence="1 3">G0207</strain>
        <strain evidence="2 4">H5143</strain>
    </source>
</reference>
<dbReference type="Proteomes" id="UP000274073">
    <property type="component" value="Chromosome"/>
</dbReference>
<dbReference type="Proteomes" id="UP000281741">
    <property type="component" value="Chromosome"/>
</dbReference>
<evidence type="ECO:0000313" key="2">
    <source>
        <dbReference type="EMBL" id="AZA95582.1"/>
    </source>
</evidence>
<dbReference type="EMBL" id="CP033912">
    <property type="protein sequence ID" value="AZA95582.1"/>
    <property type="molecule type" value="Genomic_DNA"/>
</dbReference>
<organism evidence="1 3">
    <name type="scientific">Chryseobacterium shandongense</name>
    <dbReference type="NCBI Taxonomy" id="1493872"/>
    <lineage>
        <taxon>Bacteria</taxon>
        <taxon>Pseudomonadati</taxon>
        <taxon>Bacteroidota</taxon>
        <taxon>Flavobacteriia</taxon>
        <taxon>Flavobacteriales</taxon>
        <taxon>Weeksellaceae</taxon>
        <taxon>Chryseobacterium group</taxon>
        <taxon>Chryseobacterium</taxon>
    </lineage>
</organism>
<keyword evidence="4" id="KW-1185">Reference proteome</keyword>
<dbReference type="RefSeq" id="WP_123854460.1">
    <property type="nucleotide sequence ID" value="NZ_CP033912.1"/>
</dbReference>
<dbReference type="AlphaFoldDB" id="A0AAD1DLZ3"/>
<sequence>MKNTKSLQELLGLSADVFNNEKHQDIDIVYAAEDGFIFFEDNRARVHCRRIPGLKFHTITRTQALQAVELNQWENVTVNVNSEDVPVVKATLALHTTPVVTKEADSDPEAKELEALKAQYEELYGKAAHHNVGTERLKVLIAEKLSEGTNTEESQNQPA</sequence>